<sequence length="158" mass="17299">MLAPSGIAYAEVADPVACALVSRTPESHTFYGSGEELARKVSAANLPIHDRRLYLYTVETDKGAELVFFERVKGKEELEVSRWKGASLGDLKEQLNAVMMTNQGKYCIGKKSTDLINTKLELQPAGARAIPSSAGDLVRVSAEEQRGDFARVTFFLLC</sequence>
<accession>A0A6N7PGS3</accession>
<keyword evidence="2" id="KW-1185">Reference proteome</keyword>
<proteinExistence type="predicted"/>
<comment type="caution">
    <text evidence="1">The sequence shown here is derived from an EMBL/GenBank/DDBJ whole genome shotgun (WGS) entry which is preliminary data.</text>
</comment>
<dbReference type="AlphaFoldDB" id="A0A6N7PGS3"/>
<evidence type="ECO:0000313" key="2">
    <source>
        <dbReference type="Proteomes" id="UP000440224"/>
    </source>
</evidence>
<name>A0A6N7PGS3_9BACT</name>
<reference evidence="1 2" key="1">
    <citation type="submission" date="2019-10" db="EMBL/GenBank/DDBJ databases">
        <title>A soil myxobacterium in the family Polyangiaceae.</title>
        <authorList>
            <person name="Li Y."/>
            <person name="Wang J."/>
        </authorList>
    </citation>
    <scope>NUCLEOTIDE SEQUENCE [LARGE SCALE GENOMIC DNA]</scope>
    <source>
        <strain evidence="1 2">DSM 14734</strain>
    </source>
</reference>
<protein>
    <submittedName>
        <fullName evidence="1">Uncharacterized protein</fullName>
    </submittedName>
</protein>
<gene>
    <name evidence="1" type="ORF">GF068_03485</name>
</gene>
<organism evidence="1 2">
    <name type="scientific">Polyangium spumosum</name>
    <dbReference type="NCBI Taxonomy" id="889282"/>
    <lineage>
        <taxon>Bacteria</taxon>
        <taxon>Pseudomonadati</taxon>
        <taxon>Myxococcota</taxon>
        <taxon>Polyangia</taxon>
        <taxon>Polyangiales</taxon>
        <taxon>Polyangiaceae</taxon>
        <taxon>Polyangium</taxon>
    </lineage>
</organism>
<dbReference type="EMBL" id="WJIE01000001">
    <property type="protein sequence ID" value="MRG90987.1"/>
    <property type="molecule type" value="Genomic_DNA"/>
</dbReference>
<dbReference type="Proteomes" id="UP000440224">
    <property type="component" value="Unassembled WGS sequence"/>
</dbReference>
<evidence type="ECO:0000313" key="1">
    <source>
        <dbReference type="EMBL" id="MRG90987.1"/>
    </source>
</evidence>